<dbReference type="GO" id="GO:0006891">
    <property type="term" value="P:intra-Golgi vesicle-mediated transport"/>
    <property type="evidence" value="ECO:0007669"/>
    <property type="project" value="TreeGrafter"/>
</dbReference>
<comment type="similarity">
    <text evidence="3 11">Belongs to the COPE family.</text>
</comment>
<evidence type="ECO:0000256" key="3">
    <source>
        <dbReference type="ARBA" id="ARBA00008827"/>
    </source>
</evidence>
<protein>
    <recommendedName>
        <fullName evidence="11">Coatomer subunit epsilon</fullName>
    </recommendedName>
</protein>
<evidence type="ECO:0000313" key="13">
    <source>
        <dbReference type="EMBL" id="GAO47457.1"/>
    </source>
</evidence>
<dbReference type="GO" id="GO:0030126">
    <property type="term" value="C:COPI vesicle coat"/>
    <property type="evidence" value="ECO:0007669"/>
    <property type="project" value="TreeGrafter"/>
</dbReference>
<feature type="repeat" description="TPR" evidence="12">
    <location>
        <begin position="205"/>
        <end position="238"/>
    </location>
</feature>
<keyword evidence="12" id="KW-0802">TPR repeat</keyword>
<keyword evidence="7 11" id="KW-0653">Protein transport</keyword>
<evidence type="ECO:0000256" key="10">
    <source>
        <dbReference type="ARBA" id="ARBA00023329"/>
    </source>
</evidence>
<evidence type="ECO:0000256" key="9">
    <source>
        <dbReference type="ARBA" id="ARBA00023136"/>
    </source>
</evidence>
<dbReference type="Proteomes" id="UP000033140">
    <property type="component" value="Unassembled WGS sequence"/>
</dbReference>
<evidence type="ECO:0000256" key="5">
    <source>
        <dbReference type="ARBA" id="ARBA00022490"/>
    </source>
</evidence>
<evidence type="ECO:0000256" key="8">
    <source>
        <dbReference type="ARBA" id="ARBA00023034"/>
    </source>
</evidence>
<dbReference type="Pfam" id="PF04733">
    <property type="entry name" value="Coatomer_E"/>
    <property type="match status" value="1"/>
</dbReference>
<evidence type="ECO:0000256" key="1">
    <source>
        <dbReference type="ARBA" id="ARBA00004255"/>
    </source>
</evidence>
<keyword evidence="8 11" id="KW-0333">Golgi apparatus</keyword>
<dbReference type="OMA" id="MIVLSQH"/>
<keyword evidence="5 11" id="KW-0963">Cytoplasm</keyword>
<dbReference type="Gene3D" id="1.25.40.10">
    <property type="entry name" value="Tetratricopeptide repeat domain"/>
    <property type="match status" value="1"/>
</dbReference>
<dbReference type="GO" id="GO:0000139">
    <property type="term" value="C:Golgi membrane"/>
    <property type="evidence" value="ECO:0007669"/>
    <property type="project" value="UniProtKB-SubCell"/>
</dbReference>
<dbReference type="GO" id="GO:0006890">
    <property type="term" value="P:retrograde vesicle-mediated transport, Golgi to endoplasmic reticulum"/>
    <property type="evidence" value="ECO:0007669"/>
    <property type="project" value="UniProtKB-UniRule"/>
</dbReference>
<dbReference type="PIRSF" id="PIRSF016478">
    <property type="entry name" value="Coatomer_esu"/>
    <property type="match status" value="1"/>
</dbReference>
<comment type="caution">
    <text evidence="13">The sequence shown here is derived from an EMBL/GenBank/DDBJ whole genome shotgun (WGS) entry which is preliminary data.</text>
</comment>
<dbReference type="STRING" id="698492.A0A0E9NC70"/>
<name>A0A0E9NC70_SAICN</name>
<evidence type="ECO:0000256" key="11">
    <source>
        <dbReference type="PIRNR" id="PIRNR016478"/>
    </source>
</evidence>
<comment type="subcellular location">
    <subcellularLocation>
        <location evidence="2">Cytoplasmic vesicle</location>
        <location evidence="2">COPI-coated vesicle membrane</location>
        <topology evidence="2">Peripheral membrane protein</topology>
        <orientation evidence="2">Cytoplasmic side</orientation>
    </subcellularLocation>
    <subcellularLocation>
        <location evidence="1">Golgi apparatus membrane</location>
        <topology evidence="1">Peripheral membrane protein</topology>
        <orientation evidence="1">Cytoplasmic side</orientation>
    </subcellularLocation>
</comment>
<reference evidence="13 14" key="1">
    <citation type="journal article" date="2011" name="J. Gen. Appl. Microbiol.">
        <title>Draft genome sequencing of the enigmatic yeast Saitoella complicata.</title>
        <authorList>
            <person name="Nishida H."/>
            <person name="Hamamoto M."/>
            <person name="Sugiyama J."/>
        </authorList>
    </citation>
    <scope>NUCLEOTIDE SEQUENCE [LARGE SCALE GENOMIC DNA]</scope>
    <source>
        <strain evidence="13 14">NRRL Y-17804</strain>
    </source>
</reference>
<accession>A0A0E9NC70</accession>
<evidence type="ECO:0000256" key="4">
    <source>
        <dbReference type="ARBA" id="ARBA00022448"/>
    </source>
</evidence>
<evidence type="ECO:0000256" key="7">
    <source>
        <dbReference type="ARBA" id="ARBA00022927"/>
    </source>
</evidence>
<keyword evidence="14" id="KW-1185">Reference proteome</keyword>
<dbReference type="SUPFAM" id="SSF48452">
    <property type="entry name" value="TPR-like"/>
    <property type="match status" value="1"/>
</dbReference>
<dbReference type="InterPro" id="IPR011990">
    <property type="entry name" value="TPR-like_helical_dom_sf"/>
</dbReference>
<keyword evidence="6 11" id="KW-0931">ER-Golgi transport</keyword>
<proteinExistence type="inferred from homology"/>
<dbReference type="InterPro" id="IPR019734">
    <property type="entry name" value="TPR_rpt"/>
</dbReference>
<dbReference type="AlphaFoldDB" id="A0A0E9NC70"/>
<comment type="function">
    <text evidence="11">The coatomer is a cytosolic protein complex that binds to dilysine motifs and reversibly associates with Golgi non-clathrin-coated vesicles, which further mediate biosynthetic protein transport from the ER, via the Golgi up to the trans Golgi network. The coatomer complex is required for budding from Golgi membranes, and is essential for the retrograde Golgi-to-ER transport of dilysine-tagged proteins.</text>
</comment>
<organism evidence="13 14">
    <name type="scientific">Saitoella complicata (strain BCRC 22490 / CBS 7301 / JCM 7358 / NBRC 10748 / NRRL Y-17804)</name>
    <dbReference type="NCBI Taxonomy" id="698492"/>
    <lineage>
        <taxon>Eukaryota</taxon>
        <taxon>Fungi</taxon>
        <taxon>Dikarya</taxon>
        <taxon>Ascomycota</taxon>
        <taxon>Taphrinomycotina</taxon>
        <taxon>Taphrinomycotina incertae sedis</taxon>
        <taxon>Saitoella</taxon>
    </lineage>
</organism>
<keyword evidence="9 11" id="KW-0472">Membrane</keyword>
<dbReference type="GO" id="GO:0006888">
    <property type="term" value="P:endoplasmic reticulum to Golgi vesicle-mediated transport"/>
    <property type="evidence" value="ECO:0007669"/>
    <property type="project" value="TreeGrafter"/>
</dbReference>
<evidence type="ECO:0000256" key="2">
    <source>
        <dbReference type="ARBA" id="ARBA00004347"/>
    </source>
</evidence>
<keyword evidence="10 11" id="KW-0968">Cytoplasmic vesicle</keyword>
<evidence type="ECO:0000256" key="6">
    <source>
        <dbReference type="ARBA" id="ARBA00022892"/>
    </source>
</evidence>
<dbReference type="PANTHER" id="PTHR10805">
    <property type="entry name" value="COATOMER SUBUNIT EPSILON"/>
    <property type="match status" value="1"/>
</dbReference>
<reference evidence="13 14" key="2">
    <citation type="journal article" date="2014" name="J. Gen. Appl. Microbiol.">
        <title>The early diverging ascomycetous budding yeast Saitoella complicata has three histone deacetylases belonging to the Clr6, Hos2, and Rpd3 lineages.</title>
        <authorList>
            <person name="Nishida H."/>
            <person name="Matsumoto T."/>
            <person name="Kondo S."/>
            <person name="Hamamoto M."/>
            <person name="Yoshikawa H."/>
        </authorList>
    </citation>
    <scope>NUCLEOTIDE SEQUENCE [LARGE SCALE GENOMIC DNA]</scope>
    <source>
        <strain evidence="13 14">NRRL Y-17804</strain>
    </source>
</reference>
<dbReference type="EMBL" id="BACD03000009">
    <property type="protein sequence ID" value="GAO47457.1"/>
    <property type="molecule type" value="Genomic_DNA"/>
</dbReference>
<evidence type="ECO:0000256" key="12">
    <source>
        <dbReference type="PROSITE-ProRule" id="PRU00339"/>
    </source>
</evidence>
<dbReference type="PANTHER" id="PTHR10805:SF0">
    <property type="entry name" value="COATOMER SUBUNIT EPSILON"/>
    <property type="match status" value="1"/>
</dbReference>
<sequence>MDPFGHADDLLNIRTAFHTGAYSTVIGSDLSSLTGSSRKLGELYIYRARLATGQDPASIAKEITTSDSASKAVKALAEYTAGATDKALKTIDALAASAADAADPTVQVVGATVLVRAERYEDALALLGNHENNLEAVALLTQLYLHLNRTDLAKREVEQAKKWADDSIIIQLADSWVNMRLGGNGYSQSFYLYEELSQTPSTRTALTLTALGVAHIHLSQLEEARAAFDAALEIDEKYEDALAGLAVCRALEGKGAEGVKGLKVGREWEEMGRVFDEAAGKLPVNLVA</sequence>
<reference evidence="13 14" key="3">
    <citation type="journal article" date="2015" name="Genome Announc.">
        <title>Draft Genome Sequence of the Archiascomycetous Yeast Saitoella complicata.</title>
        <authorList>
            <person name="Yamauchi K."/>
            <person name="Kondo S."/>
            <person name="Hamamoto M."/>
            <person name="Takahashi Y."/>
            <person name="Ogura Y."/>
            <person name="Hayashi T."/>
            <person name="Nishida H."/>
        </authorList>
    </citation>
    <scope>NUCLEOTIDE SEQUENCE [LARGE SCALE GENOMIC DNA]</scope>
    <source>
        <strain evidence="13 14">NRRL Y-17804</strain>
    </source>
</reference>
<keyword evidence="4 11" id="KW-0813">Transport</keyword>
<evidence type="ECO:0000313" key="14">
    <source>
        <dbReference type="Proteomes" id="UP000033140"/>
    </source>
</evidence>
<dbReference type="GO" id="GO:0015031">
    <property type="term" value="P:protein transport"/>
    <property type="evidence" value="ECO:0007669"/>
    <property type="project" value="UniProtKB-UniRule"/>
</dbReference>
<dbReference type="GO" id="GO:0005198">
    <property type="term" value="F:structural molecule activity"/>
    <property type="evidence" value="ECO:0007669"/>
    <property type="project" value="UniProtKB-UniRule"/>
</dbReference>
<dbReference type="SMART" id="SM00028">
    <property type="entry name" value="TPR"/>
    <property type="match status" value="1"/>
</dbReference>
<dbReference type="InterPro" id="IPR006822">
    <property type="entry name" value="Coatomer_esu"/>
</dbReference>
<dbReference type="PROSITE" id="PS50005">
    <property type="entry name" value="TPR"/>
    <property type="match status" value="1"/>
</dbReference>
<gene>
    <name evidence="13" type="ORF">G7K_1664-t1</name>
</gene>